<evidence type="ECO:0000313" key="1">
    <source>
        <dbReference type="EMBL" id="RFZ85398.1"/>
    </source>
</evidence>
<dbReference type="Proteomes" id="UP000260823">
    <property type="component" value="Unassembled WGS sequence"/>
</dbReference>
<dbReference type="InterPro" id="IPR027405">
    <property type="entry name" value="YidB-like"/>
</dbReference>
<evidence type="ECO:0000313" key="2">
    <source>
        <dbReference type="Proteomes" id="UP000260823"/>
    </source>
</evidence>
<sequence>MFDEILNMVKGQIGGHPEIASSIPPQQADAVHHEIATHINNGLQSQVAQQGGVGGLLDSLSNAATSGSPVTSAIEGGLVGSLGSKFGLSPAVTGAISAALPGLLQKFAHKAKDPNDPSITPDSISGGLGGMLKNIF</sequence>
<dbReference type="InterPro" id="IPR009282">
    <property type="entry name" value="DUF937"/>
</dbReference>
<dbReference type="SUPFAM" id="SSF140804">
    <property type="entry name" value="YidB-like"/>
    <property type="match status" value="1"/>
</dbReference>
<dbReference type="Pfam" id="PF06078">
    <property type="entry name" value="DUF937"/>
    <property type="match status" value="1"/>
</dbReference>
<dbReference type="OrthoDB" id="894219at2"/>
<evidence type="ECO:0008006" key="3">
    <source>
        <dbReference type="Google" id="ProtNLM"/>
    </source>
</evidence>
<organism evidence="1 2">
    <name type="scientific">Mucilaginibacter terrenus</name>
    <dbReference type="NCBI Taxonomy" id="2482727"/>
    <lineage>
        <taxon>Bacteria</taxon>
        <taxon>Pseudomonadati</taxon>
        <taxon>Bacteroidota</taxon>
        <taxon>Sphingobacteriia</taxon>
        <taxon>Sphingobacteriales</taxon>
        <taxon>Sphingobacteriaceae</taxon>
        <taxon>Mucilaginibacter</taxon>
    </lineage>
</organism>
<reference evidence="1 2" key="1">
    <citation type="submission" date="2018-08" db="EMBL/GenBank/DDBJ databases">
        <title>Mucilaginibacter terrae sp. nov., isolated from manganese diggings.</title>
        <authorList>
            <person name="Huang Y."/>
            <person name="Zhou Z."/>
        </authorList>
    </citation>
    <scope>NUCLEOTIDE SEQUENCE [LARGE SCALE GENOMIC DNA]</scope>
    <source>
        <strain evidence="1 2">ZH6</strain>
    </source>
</reference>
<dbReference type="AlphaFoldDB" id="A0A3E2NWL4"/>
<name>A0A3E2NWL4_9SPHI</name>
<gene>
    <name evidence="1" type="ORF">DYU05_07315</name>
</gene>
<protein>
    <recommendedName>
        <fullName evidence="3">DUF937 domain-containing protein</fullName>
    </recommendedName>
</protein>
<dbReference type="RefSeq" id="WP_117382298.1">
    <property type="nucleotide sequence ID" value="NZ_QWDE01000001.1"/>
</dbReference>
<comment type="caution">
    <text evidence="1">The sequence shown here is derived from an EMBL/GenBank/DDBJ whole genome shotgun (WGS) entry which is preliminary data.</text>
</comment>
<dbReference type="EMBL" id="QWDE01000001">
    <property type="protein sequence ID" value="RFZ85398.1"/>
    <property type="molecule type" value="Genomic_DNA"/>
</dbReference>
<proteinExistence type="predicted"/>
<keyword evidence="2" id="KW-1185">Reference proteome</keyword>
<accession>A0A3E2NWL4</accession>